<name>A0ABR1WC39_9PEZI</name>
<protein>
    <submittedName>
        <fullName evidence="2">Uncharacterized protein</fullName>
    </submittedName>
</protein>
<evidence type="ECO:0000313" key="2">
    <source>
        <dbReference type="EMBL" id="KAK8081071.1"/>
    </source>
</evidence>
<keyword evidence="3" id="KW-1185">Reference proteome</keyword>
<evidence type="ECO:0000256" key="1">
    <source>
        <dbReference type="SAM" id="MobiDB-lite"/>
    </source>
</evidence>
<proteinExistence type="predicted"/>
<feature type="region of interest" description="Disordered" evidence="1">
    <location>
        <begin position="1"/>
        <end position="33"/>
    </location>
</feature>
<dbReference type="GeneID" id="92046264"/>
<gene>
    <name evidence="2" type="ORF">PG997_008889</name>
</gene>
<feature type="region of interest" description="Disordered" evidence="1">
    <location>
        <begin position="58"/>
        <end position="80"/>
    </location>
</feature>
<dbReference type="RefSeq" id="XP_066668546.1">
    <property type="nucleotide sequence ID" value="XM_066813204.1"/>
</dbReference>
<evidence type="ECO:0000313" key="3">
    <source>
        <dbReference type="Proteomes" id="UP001433268"/>
    </source>
</evidence>
<dbReference type="Proteomes" id="UP001433268">
    <property type="component" value="Unassembled WGS sequence"/>
</dbReference>
<feature type="compositionally biased region" description="Low complexity" evidence="1">
    <location>
        <begin position="64"/>
        <end position="76"/>
    </location>
</feature>
<sequence>MEDPPPYSEVLPIELPPPAYTRQGNGESTLPPYREFVADSTSSDVPAVSQPAIPRTTSFPVIETPTTSDSPTASTTTPPPSRLVLTLFRFTQNHIEPVAERFHFGPALRQPLYSLASLPSVRCPVEPNELQIKRWHPVTRDWHAVGVSDIEPGLNLLDRSGTWKVSSLHLDRTPMLREPLGERALRIRALDESDRGRDLGHKMELWWSDQATTTVPRKSYRLKWASGRHSDTTEIYYTVYKWTGFDCRSDQGVVKVMFPKVLRLLSYLIQKLTCVYYMDRQSSRHH</sequence>
<comment type="caution">
    <text evidence="2">The sequence shown here is derived from an EMBL/GenBank/DDBJ whole genome shotgun (WGS) entry which is preliminary data.</text>
</comment>
<organism evidence="2 3">
    <name type="scientific">Apiospora hydei</name>
    <dbReference type="NCBI Taxonomy" id="1337664"/>
    <lineage>
        <taxon>Eukaryota</taxon>
        <taxon>Fungi</taxon>
        <taxon>Dikarya</taxon>
        <taxon>Ascomycota</taxon>
        <taxon>Pezizomycotina</taxon>
        <taxon>Sordariomycetes</taxon>
        <taxon>Xylariomycetidae</taxon>
        <taxon>Amphisphaeriales</taxon>
        <taxon>Apiosporaceae</taxon>
        <taxon>Apiospora</taxon>
    </lineage>
</organism>
<dbReference type="EMBL" id="JAQQWN010000006">
    <property type="protein sequence ID" value="KAK8081071.1"/>
    <property type="molecule type" value="Genomic_DNA"/>
</dbReference>
<accession>A0ABR1WC39</accession>
<reference evidence="2 3" key="1">
    <citation type="submission" date="2023-01" db="EMBL/GenBank/DDBJ databases">
        <title>Analysis of 21 Apiospora genomes using comparative genomics revels a genus with tremendous synthesis potential of carbohydrate active enzymes and secondary metabolites.</title>
        <authorList>
            <person name="Sorensen T."/>
        </authorList>
    </citation>
    <scope>NUCLEOTIDE SEQUENCE [LARGE SCALE GENOMIC DNA]</scope>
    <source>
        <strain evidence="2 3">CBS 114990</strain>
    </source>
</reference>